<evidence type="ECO:0008006" key="4">
    <source>
        <dbReference type="Google" id="ProtNLM"/>
    </source>
</evidence>
<evidence type="ECO:0000256" key="1">
    <source>
        <dbReference type="SAM" id="MobiDB-lite"/>
    </source>
</evidence>
<evidence type="ECO:0000313" key="3">
    <source>
        <dbReference type="Proteomes" id="UP000654345"/>
    </source>
</evidence>
<reference evidence="2 3" key="1">
    <citation type="journal article" date="2021" name="Int. J. Syst. Evol. Microbiol.">
        <title>Reticulibacter mediterranei gen. nov., sp. nov., within the new family Reticulibacteraceae fam. nov., and Ktedonospora formicarum gen. nov., sp. nov., Ktedonobacter robiniae sp. nov., Dictyobacter formicarum sp. nov. and Dictyobacter arantiisoli sp. nov., belonging to the class Ktedonobacteria.</title>
        <authorList>
            <person name="Yabe S."/>
            <person name="Zheng Y."/>
            <person name="Wang C.M."/>
            <person name="Sakai Y."/>
            <person name="Abe K."/>
            <person name="Yokota A."/>
            <person name="Donadio S."/>
            <person name="Cavaletti L."/>
            <person name="Monciardini P."/>
        </authorList>
    </citation>
    <scope>NUCLEOTIDE SEQUENCE [LARGE SCALE GENOMIC DNA]</scope>
    <source>
        <strain evidence="2 3">SOSP1-30</strain>
    </source>
</reference>
<dbReference type="EMBL" id="BNJG01000003">
    <property type="protein sequence ID" value="GHO58774.1"/>
    <property type="molecule type" value="Genomic_DNA"/>
</dbReference>
<organism evidence="2 3">
    <name type="scientific">Ktedonobacter robiniae</name>
    <dbReference type="NCBI Taxonomy" id="2778365"/>
    <lineage>
        <taxon>Bacteria</taxon>
        <taxon>Bacillati</taxon>
        <taxon>Chloroflexota</taxon>
        <taxon>Ktedonobacteria</taxon>
        <taxon>Ktedonobacterales</taxon>
        <taxon>Ktedonobacteraceae</taxon>
        <taxon>Ktedonobacter</taxon>
    </lineage>
</organism>
<sequence length="89" mass="9320">MEFEDYLEPEVAVTAVVAATVFSPRARKLVRQGAVYGTAGVLAAGEAVNSFFKGFGHGLKEADQDEVSTNGAHLSPEMQPPGVAGGQER</sequence>
<dbReference type="Proteomes" id="UP000654345">
    <property type="component" value="Unassembled WGS sequence"/>
</dbReference>
<evidence type="ECO:0000313" key="2">
    <source>
        <dbReference type="EMBL" id="GHO58774.1"/>
    </source>
</evidence>
<keyword evidence="3" id="KW-1185">Reference proteome</keyword>
<accession>A0ABQ3V0W3</accession>
<dbReference type="RefSeq" id="WP_201375022.1">
    <property type="nucleotide sequence ID" value="NZ_BNJG01000003.1"/>
</dbReference>
<proteinExistence type="predicted"/>
<gene>
    <name evidence="2" type="ORF">KSB_72490</name>
</gene>
<comment type="caution">
    <text evidence="2">The sequence shown here is derived from an EMBL/GenBank/DDBJ whole genome shotgun (WGS) entry which is preliminary data.</text>
</comment>
<feature type="region of interest" description="Disordered" evidence="1">
    <location>
        <begin position="62"/>
        <end position="89"/>
    </location>
</feature>
<name>A0ABQ3V0W3_9CHLR</name>
<protein>
    <recommendedName>
        <fullName evidence="4">DUF1490 domain-containing protein</fullName>
    </recommendedName>
</protein>